<protein>
    <submittedName>
        <fullName evidence="1">Uncharacterized protein</fullName>
    </submittedName>
</protein>
<reference evidence="1 2" key="1">
    <citation type="submission" date="2013-09" db="EMBL/GenBank/DDBJ databases">
        <title>Complete genome sequence of Corynebacterium doosanense CAU 212(T) (=DSM 45436(T)), isolated from activated sludge.</title>
        <authorList>
            <person name="Schaffert L."/>
            <person name="Albersmeier A."/>
            <person name="Kalinowski J."/>
            <person name="Ruckert C."/>
        </authorList>
    </citation>
    <scope>NUCLEOTIDE SEQUENCE [LARGE SCALE GENOMIC DNA]</scope>
    <source>
        <strain evidence="1 2">CAU 212</strain>
    </source>
</reference>
<dbReference type="KEGG" id="cdo:CDOO_02040"/>
<keyword evidence="2" id="KW-1185">Reference proteome</keyword>
<organism evidence="1 2">
    <name type="scientific">Corynebacterium doosanense CAU 212 = DSM 45436</name>
    <dbReference type="NCBI Taxonomy" id="558173"/>
    <lineage>
        <taxon>Bacteria</taxon>
        <taxon>Bacillati</taxon>
        <taxon>Actinomycetota</taxon>
        <taxon>Actinomycetes</taxon>
        <taxon>Mycobacteriales</taxon>
        <taxon>Corynebacteriaceae</taxon>
        <taxon>Corynebacterium</taxon>
    </lineage>
</organism>
<dbReference type="EMBL" id="CP006764">
    <property type="protein sequence ID" value="AIT62193.1"/>
    <property type="molecule type" value="Genomic_DNA"/>
</dbReference>
<dbReference type="AlphaFoldDB" id="A0A097IJA8"/>
<evidence type="ECO:0000313" key="2">
    <source>
        <dbReference type="Proteomes" id="UP000029914"/>
    </source>
</evidence>
<proteinExistence type="predicted"/>
<dbReference type="Proteomes" id="UP000029914">
    <property type="component" value="Chromosome"/>
</dbReference>
<name>A0A097IJA8_9CORY</name>
<accession>A0A097IJA8</accession>
<gene>
    <name evidence="1" type="ORF">CDOO_02040</name>
</gene>
<sequence>MTIMKNFTLEVTTPPVVNDDWTALVRILDIVPGSALMEDPDRPTILLDVDADSHRKAFMFVLGLAELVGLEVDQMEVIESRSSTVPQFIPDVECVDEWVQNSPKRPAITY</sequence>
<evidence type="ECO:0000313" key="1">
    <source>
        <dbReference type="EMBL" id="AIT62193.1"/>
    </source>
</evidence>
<dbReference type="HOGENOM" id="CLU_2192596_0_0_11"/>